<dbReference type="GO" id="GO:0004794">
    <property type="term" value="F:threonine deaminase activity"/>
    <property type="evidence" value="ECO:0007669"/>
    <property type="project" value="UniProtKB-UniRule"/>
</dbReference>
<proteinExistence type="inferred from homology"/>
<dbReference type="GO" id="GO:0006567">
    <property type="term" value="P:L-threonine catabolic process"/>
    <property type="evidence" value="ECO:0007669"/>
    <property type="project" value="TreeGrafter"/>
</dbReference>
<evidence type="ECO:0000256" key="12">
    <source>
        <dbReference type="ARBA" id="ARBA00025527"/>
    </source>
</evidence>
<dbReference type="PROSITE" id="PS00165">
    <property type="entry name" value="DEHYDRATASE_SER_THR"/>
    <property type="match status" value="1"/>
</dbReference>
<evidence type="ECO:0000256" key="1">
    <source>
        <dbReference type="ARBA" id="ARBA00001274"/>
    </source>
</evidence>
<dbReference type="InterPro" id="IPR045865">
    <property type="entry name" value="ACT-like_dom_sf"/>
</dbReference>
<evidence type="ECO:0000256" key="13">
    <source>
        <dbReference type="RuleBase" id="RU362012"/>
    </source>
</evidence>
<dbReference type="InterPro" id="IPR005787">
    <property type="entry name" value="Thr_deHydtase_biosynth"/>
</dbReference>
<dbReference type="CDD" id="cd04907">
    <property type="entry name" value="ACT_ThrD-I_2"/>
    <property type="match status" value="1"/>
</dbReference>
<accession>A0A3S5A832</accession>
<keyword evidence="11 13" id="KW-0100">Branched-chain amino acid biosynthesis</keyword>
<dbReference type="InterPro" id="IPR038110">
    <property type="entry name" value="TD_ACT-like_sf"/>
</dbReference>
<dbReference type="PANTHER" id="PTHR48078:SF11">
    <property type="entry name" value="THREONINE DEHYDRATASE, MITOCHONDRIAL"/>
    <property type="match status" value="1"/>
</dbReference>
<dbReference type="SUPFAM" id="SSF53686">
    <property type="entry name" value="Tryptophan synthase beta subunit-like PLP-dependent enzymes"/>
    <property type="match status" value="1"/>
</dbReference>
<evidence type="ECO:0000256" key="8">
    <source>
        <dbReference type="ARBA" id="ARBA00022737"/>
    </source>
</evidence>
<dbReference type="NCBIfam" id="NF009130">
    <property type="entry name" value="PRK12483.1"/>
    <property type="match status" value="1"/>
</dbReference>
<dbReference type="KEGG" id="nwe:SAMEA3174300_1070"/>
<dbReference type="FunFam" id="3.40.1020.10:FF:000001">
    <property type="entry name" value="L-threonine dehydratase"/>
    <property type="match status" value="1"/>
</dbReference>
<gene>
    <name evidence="13 15" type="primary">ilvA</name>
    <name evidence="15" type="ORF">NCTC12742_00390</name>
</gene>
<keyword evidence="7 13" id="KW-0412">Isoleucine biosynthesis</keyword>
<dbReference type="Gene3D" id="3.40.1020.10">
    <property type="entry name" value="Biosynthetic Threonine Deaminase, Domain 3"/>
    <property type="match status" value="1"/>
</dbReference>
<dbReference type="CDD" id="cd04906">
    <property type="entry name" value="ACT_ThrD-I_1"/>
    <property type="match status" value="1"/>
</dbReference>
<dbReference type="InterPro" id="IPR036052">
    <property type="entry name" value="TrpB-like_PALP_sf"/>
</dbReference>
<dbReference type="PANTHER" id="PTHR48078">
    <property type="entry name" value="THREONINE DEHYDRATASE, MITOCHONDRIAL-RELATED"/>
    <property type="match status" value="1"/>
</dbReference>
<evidence type="ECO:0000259" key="14">
    <source>
        <dbReference type="PROSITE" id="PS51672"/>
    </source>
</evidence>
<protein>
    <recommendedName>
        <fullName evidence="13">L-threonine dehydratase</fullName>
        <ecNumber evidence="13">4.3.1.19</ecNumber>
    </recommendedName>
    <alternativeName>
        <fullName evidence="13">Threonine deaminase</fullName>
    </alternativeName>
</protein>
<dbReference type="Proteomes" id="UP000272771">
    <property type="component" value="Chromosome"/>
</dbReference>
<name>A0A3S5A832_9NEIS</name>
<dbReference type="OrthoDB" id="9811476at2"/>
<dbReference type="Pfam" id="PF00585">
    <property type="entry name" value="Thr_dehydrat_C"/>
    <property type="match status" value="2"/>
</dbReference>
<reference evidence="15 16" key="1">
    <citation type="submission" date="2018-12" db="EMBL/GenBank/DDBJ databases">
        <authorList>
            <consortium name="Pathogen Informatics"/>
        </authorList>
    </citation>
    <scope>NUCLEOTIDE SEQUENCE [LARGE SCALE GENOMIC DNA]</scope>
    <source>
        <strain evidence="15 16">NCTC12742</strain>
    </source>
</reference>
<evidence type="ECO:0000256" key="2">
    <source>
        <dbReference type="ARBA" id="ARBA00001933"/>
    </source>
</evidence>
<dbReference type="PROSITE" id="PS51672">
    <property type="entry name" value="ACT_LIKE"/>
    <property type="match status" value="2"/>
</dbReference>
<evidence type="ECO:0000256" key="4">
    <source>
        <dbReference type="ARBA" id="ARBA00010869"/>
    </source>
</evidence>
<dbReference type="GO" id="GO:0030170">
    <property type="term" value="F:pyridoxal phosphate binding"/>
    <property type="evidence" value="ECO:0007669"/>
    <property type="project" value="InterPro"/>
</dbReference>
<keyword evidence="8" id="KW-0677">Repeat</keyword>
<feature type="domain" description="ACT-like" evidence="14">
    <location>
        <begin position="427"/>
        <end position="498"/>
    </location>
</feature>
<dbReference type="GO" id="GO:0003941">
    <property type="term" value="F:L-serine ammonia-lyase activity"/>
    <property type="evidence" value="ECO:0007669"/>
    <property type="project" value="TreeGrafter"/>
</dbReference>
<dbReference type="FunFam" id="3.40.50.1100:FF:000008">
    <property type="entry name" value="L-threonine dehydratase"/>
    <property type="match status" value="1"/>
</dbReference>
<comment type="similarity">
    <text evidence="4 13">Belongs to the serine/threonine dehydratase family.</text>
</comment>
<dbReference type="RefSeq" id="WP_004285093.1">
    <property type="nucleotide sequence ID" value="NZ_CAUJRG010000006.1"/>
</dbReference>
<dbReference type="InterPro" id="IPR050147">
    <property type="entry name" value="Ser/Thr_Dehydratase"/>
</dbReference>
<organism evidence="15 16">
    <name type="scientific">Neisseria weaveri</name>
    <dbReference type="NCBI Taxonomy" id="28091"/>
    <lineage>
        <taxon>Bacteria</taxon>
        <taxon>Pseudomonadati</taxon>
        <taxon>Pseudomonadota</taxon>
        <taxon>Betaproteobacteria</taxon>
        <taxon>Neisseriales</taxon>
        <taxon>Neisseriaceae</taxon>
        <taxon>Neisseria</taxon>
    </lineage>
</organism>
<evidence type="ECO:0000256" key="3">
    <source>
        <dbReference type="ARBA" id="ARBA00004810"/>
    </source>
</evidence>
<dbReference type="NCBIfam" id="NF006674">
    <property type="entry name" value="PRK09224.1"/>
    <property type="match status" value="1"/>
</dbReference>
<sequence length="507" mass="55331">MNVKPYSDYLIRTLTASVYDVAVETPLDTARILSRRVNNNVLLKREDLQPVFSFKIRGAYNKMAKLPKELLEKGVITASAGNHAQGVALSAQKLGCKATIVMPKTTPKIKVDAVRNRGAEVVLEGVSFNDAYDHAMKLVAESGLTYIAPFDDPDVIAGQGTVALEILRQNPADIDAVFVPIGGGGLAAGVAAFLKQVRPEVKVIGVQTDDSCAMKVSIEQGKRVELKDVGLFSDGTAVKLVGEETFRICRDLLDEIITVDTDAICGAIKDIFDDTRSITEPAGALALAGLKAYISRNGVEGQTLIAVTSGANMNFHRLRHVSERSELSEGNEGILAVSIPERPGSFLAFVNALGNRNITEFNYRYGDDEVAHIFVGVQTAGARDLVDIREKLTEAGLPNADLTNDEVAKIHIRYMVGGRSHKVQNERLVSFEFPERPGALARFLSHMQTDWNITLFHYRNHGADYGRTLVGIDVPPQDDAAFAEFLENLGYVHQDETDNQAYKLFLG</sequence>
<keyword evidence="10 13" id="KW-0456">Lyase</keyword>
<evidence type="ECO:0000256" key="11">
    <source>
        <dbReference type="ARBA" id="ARBA00023304"/>
    </source>
</evidence>
<evidence type="ECO:0000313" key="15">
    <source>
        <dbReference type="EMBL" id="VEJ49846.1"/>
    </source>
</evidence>
<comment type="pathway">
    <text evidence="3 13">Amino-acid biosynthesis; L-isoleucine biosynthesis; 2-oxobutanoate from L-threonine: step 1/1.</text>
</comment>
<comment type="subunit">
    <text evidence="5 13">Homotetramer.</text>
</comment>
<dbReference type="NCBIfam" id="TIGR01124">
    <property type="entry name" value="ilvA_2Cterm"/>
    <property type="match status" value="1"/>
</dbReference>
<dbReference type="GO" id="GO:0009097">
    <property type="term" value="P:isoleucine biosynthetic process"/>
    <property type="evidence" value="ECO:0007669"/>
    <property type="project" value="UniProtKB-UniRule"/>
</dbReference>
<evidence type="ECO:0000256" key="10">
    <source>
        <dbReference type="ARBA" id="ARBA00023239"/>
    </source>
</evidence>
<evidence type="ECO:0000313" key="16">
    <source>
        <dbReference type="Proteomes" id="UP000272771"/>
    </source>
</evidence>
<dbReference type="UniPathway" id="UPA00047">
    <property type="reaction ID" value="UER00054"/>
</dbReference>
<dbReference type="Gene3D" id="3.40.50.1100">
    <property type="match status" value="2"/>
</dbReference>
<dbReference type="FunFam" id="3.40.50.1100:FF:000005">
    <property type="entry name" value="Threonine dehydratase catabolic"/>
    <property type="match status" value="1"/>
</dbReference>
<dbReference type="AlphaFoldDB" id="A0A3S5A832"/>
<comment type="catalytic activity">
    <reaction evidence="1 13">
        <text>L-threonine = 2-oxobutanoate + NH4(+)</text>
        <dbReference type="Rhea" id="RHEA:22108"/>
        <dbReference type="ChEBI" id="CHEBI:16763"/>
        <dbReference type="ChEBI" id="CHEBI:28938"/>
        <dbReference type="ChEBI" id="CHEBI:57926"/>
        <dbReference type="EC" id="4.3.1.19"/>
    </reaction>
</comment>
<dbReference type="Pfam" id="PF00291">
    <property type="entry name" value="PALP"/>
    <property type="match status" value="1"/>
</dbReference>
<dbReference type="STRING" id="28091.SAMEA3174300_01070"/>
<keyword evidence="9 13" id="KW-0663">Pyridoxal phosphate</keyword>
<dbReference type="InterPro" id="IPR001926">
    <property type="entry name" value="TrpB-like_PALP"/>
</dbReference>
<evidence type="ECO:0000256" key="7">
    <source>
        <dbReference type="ARBA" id="ARBA00022624"/>
    </source>
</evidence>
<dbReference type="InterPro" id="IPR000634">
    <property type="entry name" value="Ser/Thr_deHydtase_PyrdxlP-BS"/>
</dbReference>
<comment type="cofactor">
    <cofactor evidence="2 13">
        <name>pyridoxal 5'-phosphate</name>
        <dbReference type="ChEBI" id="CHEBI:597326"/>
    </cofactor>
</comment>
<evidence type="ECO:0000256" key="5">
    <source>
        <dbReference type="ARBA" id="ARBA00011881"/>
    </source>
</evidence>
<dbReference type="EMBL" id="LR134533">
    <property type="protein sequence ID" value="VEJ49846.1"/>
    <property type="molecule type" value="Genomic_DNA"/>
</dbReference>
<dbReference type="EC" id="4.3.1.19" evidence="13"/>
<evidence type="ECO:0000256" key="9">
    <source>
        <dbReference type="ARBA" id="ARBA00022898"/>
    </source>
</evidence>
<feature type="domain" description="ACT-like" evidence="14">
    <location>
        <begin position="333"/>
        <end position="404"/>
    </location>
</feature>
<dbReference type="InterPro" id="IPR001721">
    <property type="entry name" value="TD_ACT-like"/>
</dbReference>
<evidence type="ECO:0000256" key="6">
    <source>
        <dbReference type="ARBA" id="ARBA00022605"/>
    </source>
</evidence>
<dbReference type="SUPFAM" id="SSF55021">
    <property type="entry name" value="ACT-like"/>
    <property type="match status" value="1"/>
</dbReference>
<keyword evidence="6 13" id="KW-0028">Amino-acid biosynthesis</keyword>
<keyword evidence="16" id="KW-1185">Reference proteome</keyword>
<comment type="function">
    <text evidence="12 13">Catalyzes the anaerobic formation of alpha-ketobutyrate and ammonia from threonine in a two-step reaction. The first step involved a dehydration of threonine and a production of enamine intermediates (aminocrotonate), which tautomerizes to its imine form (iminobutyrate). Both intermediates are unstable and short-lived. The second step is the nonenzymatic hydrolysis of the enamine/imine intermediates to form 2-ketobutyrate and free ammonia. In the low water environment of the cell, the second step is accelerated by RidA.</text>
</comment>
<dbReference type="GO" id="GO:0006565">
    <property type="term" value="P:L-serine catabolic process"/>
    <property type="evidence" value="ECO:0007669"/>
    <property type="project" value="TreeGrafter"/>
</dbReference>
<dbReference type="CDD" id="cd01562">
    <property type="entry name" value="Thr-dehyd"/>
    <property type="match status" value="1"/>
</dbReference>